<dbReference type="AlphaFoldDB" id="A0A5D2C8F1"/>
<sequence length="80" mass="8776">MSINELLDEVNGLRPVLGTRPNPGKLGNELSLRPLGFVLILGKAGQRRVWSPNDLNAEVTWPMPTVIHLVPKLGLTERGL</sequence>
<gene>
    <name evidence="1" type="ORF">ES288_D06G222100v1</name>
</gene>
<accession>A0A5D2C8F1</accession>
<proteinExistence type="predicted"/>
<evidence type="ECO:0000313" key="1">
    <source>
        <dbReference type="EMBL" id="TYG65877.1"/>
    </source>
</evidence>
<protein>
    <submittedName>
        <fullName evidence="1">Uncharacterized protein</fullName>
    </submittedName>
</protein>
<dbReference type="EMBL" id="CM017706">
    <property type="protein sequence ID" value="TYG65877.1"/>
    <property type="molecule type" value="Genomic_DNA"/>
</dbReference>
<dbReference type="Proteomes" id="UP000323506">
    <property type="component" value="Chromosome D06"/>
</dbReference>
<keyword evidence="2" id="KW-1185">Reference proteome</keyword>
<organism evidence="1 2">
    <name type="scientific">Gossypium darwinii</name>
    <name type="common">Darwin's cotton</name>
    <name type="synonym">Gossypium barbadense var. darwinii</name>
    <dbReference type="NCBI Taxonomy" id="34276"/>
    <lineage>
        <taxon>Eukaryota</taxon>
        <taxon>Viridiplantae</taxon>
        <taxon>Streptophyta</taxon>
        <taxon>Embryophyta</taxon>
        <taxon>Tracheophyta</taxon>
        <taxon>Spermatophyta</taxon>
        <taxon>Magnoliopsida</taxon>
        <taxon>eudicotyledons</taxon>
        <taxon>Gunneridae</taxon>
        <taxon>Pentapetalae</taxon>
        <taxon>rosids</taxon>
        <taxon>malvids</taxon>
        <taxon>Malvales</taxon>
        <taxon>Malvaceae</taxon>
        <taxon>Malvoideae</taxon>
        <taxon>Gossypium</taxon>
    </lineage>
</organism>
<evidence type="ECO:0000313" key="2">
    <source>
        <dbReference type="Proteomes" id="UP000323506"/>
    </source>
</evidence>
<reference evidence="1 2" key="1">
    <citation type="submission" date="2019-06" db="EMBL/GenBank/DDBJ databases">
        <title>WGS assembly of Gossypium darwinii.</title>
        <authorList>
            <person name="Chen Z.J."/>
            <person name="Sreedasyam A."/>
            <person name="Ando A."/>
            <person name="Song Q."/>
            <person name="De L."/>
            <person name="Hulse-Kemp A."/>
            <person name="Ding M."/>
            <person name="Ye W."/>
            <person name="Kirkbride R."/>
            <person name="Jenkins J."/>
            <person name="Plott C."/>
            <person name="Lovell J."/>
            <person name="Lin Y.-M."/>
            <person name="Vaughn R."/>
            <person name="Liu B."/>
            <person name="Li W."/>
            <person name="Simpson S."/>
            <person name="Scheffler B."/>
            <person name="Saski C."/>
            <person name="Grover C."/>
            <person name="Hu G."/>
            <person name="Conover J."/>
            <person name="Carlson J."/>
            <person name="Shu S."/>
            <person name="Boston L."/>
            <person name="Williams M."/>
            <person name="Peterson D."/>
            <person name="Mcgee K."/>
            <person name="Jones D."/>
            <person name="Wendel J."/>
            <person name="Stelly D."/>
            <person name="Grimwood J."/>
            <person name="Schmutz J."/>
        </authorList>
    </citation>
    <scope>NUCLEOTIDE SEQUENCE [LARGE SCALE GENOMIC DNA]</scope>
    <source>
        <strain evidence="1">1808015.09</strain>
    </source>
</reference>
<name>A0A5D2C8F1_GOSDA</name>